<dbReference type="PROSITE" id="PS00392">
    <property type="entry name" value="DDC_GAD_HDC_YDC"/>
    <property type="match status" value="1"/>
</dbReference>
<dbReference type="InterPro" id="IPR015424">
    <property type="entry name" value="PyrdxlP-dep_Trfase"/>
</dbReference>
<dbReference type="EMBL" id="HBGD01003395">
    <property type="protein sequence ID" value="CAD9079571.1"/>
    <property type="molecule type" value="Transcribed_RNA"/>
</dbReference>
<dbReference type="PANTHER" id="PTHR11999:SF70">
    <property type="entry name" value="MIP05841P"/>
    <property type="match status" value="1"/>
</dbReference>
<dbReference type="GO" id="GO:0005737">
    <property type="term" value="C:cytoplasm"/>
    <property type="evidence" value="ECO:0007669"/>
    <property type="project" value="TreeGrafter"/>
</dbReference>
<keyword evidence="3" id="KW-0210">Decarboxylase</keyword>
<dbReference type="GO" id="GO:0019752">
    <property type="term" value="P:carboxylic acid metabolic process"/>
    <property type="evidence" value="ECO:0007669"/>
    <property type="project" value="InterPro"/>
</dbReference>
<dbReference type="GO" id="GO:0006520">
    <property type="term" value="P:amino acid metabolic process"/>
    <property type="evidence" value="ECO:0007669"/>
    <property type="project" value="InterPro"/>
</dbReference>
<keyword evidence="4 6" id="KW-0663">Pyridoxal phosphate</keyword>
<evidence type="ECO:0000256" key="6">
    <source>
        <dbReference type="PIRSR" id="PIRSR602129-50"/>
    </source>
</evidence>
<sequence length="508" mass="57879">MTPRKWTIPITKPLTDSPHHKNANILLNYMQNYHEEISKGANSKLPVLSQVKPNQIFNSLPKSAPQKPMPFEEILHSFDQKILPGITHWQSPNFFAYFCANFSYPALMGDMLASMMNVIGFSWICSPACSELEQKTLDWLAGILDLPQFYMGNGVIQGTASESTLVALIAAREKIKKKHEELITSVGGTSSVSIKSVDASKLCVYASDQSHSSVTKACMILDIPNIRLIKSHPDTFEMDVHHLKRTIREDLENGLVPTMCVATCGTTSSLAVDNLQEIGPVCEKHCIWLHIDAAFLGSACICPEFRGKYLTGIEYSNSFNFNPHKWLLTNFDCSTMWIRDADKNDMIDSLSITPEYLRNKHTDQKEVNDYRDWQVPLGRKMRSLKLYFVMCAYGVEGLQDYIRSHCKLASEFCKWIRQDERFEVWPKPKSSLVCFYLKGHPNEVLKQLMDRLNASGKLFLTHTVLNERMVLRMSINSAFLTQENTLKEAWEIIQQETTQLLKTTSENK</sequence>
<evidence type="ECO:0000256" key="2">
    <source>
        <dbReference type="ARBA" id="ARBA00009533"/>
    </source>
</evidence>
<dbReference type="GO" id="GO:0030170">
    <property type="term" value="F:pyridoxal phosphate binding"/>
    <property type="evidence" value="ECO:0007669"/>
    <property type="project" value="InterPro"/>
</dbReference>
<dbReference type="InterPro" id="IPR002129">
    <property type="entry name" value="PyrdxlP-dep_de-COase"/>
</dbReference>
<gene>
    <name evidence="8" type="ORF">PCOS0759_LOCUS2805</name>
</gene>
<comment type="similarity">
    <text evidence="2 7">Belongs to the group II decarboxylase family.</text>
</comment>
<dbReference type="InterPro" id="IPR010977">
    <property type="entry name" value="Aromatic_deC"/>
</dbReference>
<dbReference type="PRINTS" id="PR00800">
    <property type="entry name" value="YHDCRBOXLASE"/>
</dbReference>
<dbReference type="InterPro" id="IPR015421">
    <property type="entry name" value="PyrdxlP-dep_Trfase_major"/>
</dbReference>
<proteinExistence type="inferred from homology"/>
<accession>A0A7S1KNQ6</accession>
<feature type="modified residue" description="N6-(pyridoxal phosphate)lysine" evidence="6">
    <location>
        <position position="325"/>
    </location>
</feature>
<evidence type="ECO:0008006" key="9">
    <source>
        <dbReference type="Google" id="ProtNLM"/>
    </source>
</evidence>
<dbReference type="SUPFAM" id="SSF53383">
    <property type="entry name" value="PLP-dependent transferases"/>
    <property type="match status" value="1"/>
</dbReference>
<evidence type="ECO:0000256" key="1">
    <source>
        <dbReference type="ARBA" id="ARBA00001933"/>
    </source>
</evidence>
<evidence type="ECO:0000256" key="7">
    <source>
        <dbReference type="RuleBase" id="RU000382"/>
    </source>
</evidence>
<reference evidence="8" key="1">
    <citation type="submission" date="2021-01" db="EMBL/GenBank/DDBJ databases">
        <authorList>
            <person name="Corre E."/>
            <person name="Pelletier E."/>
            <person name="Niang G."/>
            <person name="Scheremetjew M."/>
            <person name="Finn R."/>
            <person name="Kale V."/>
            <person name="Holt S."/>
            <person name="Cochrane G."/>
            <person name="Meng A."/>
            <person name="Brown T."/>
            <person name="Cohen L."/>
        </authorList>
    </citation>
    <scope>NUCLEOTIDE SEQUENCE</scope>
    <source>
        <strain evidence="8">WS</strain>
    </source>
</reference>
<evidence type="ECO:0000256" key="3">
    <source>
        <dbReference type="ARBA" id="ARBA00022793"/>
    </source>
</evidence>
<dbReference type="AlphaFoldDB" id="A0A7S1KNQ6"/>
<organism evidence="8">
    <name type="scientific">Percolomonas cosmopolitus</name>
    <dbReference type="NCBI Taxonomy" id="63605"/>
    <lineage>
        <taxon>Eukaryota</taxon>
        <taxon>Discoba</taxon>
        <taxon>Heterolobosea</taxon>
        <taxon>Tetramitia</taxon>
        <taxon>Eutetramitia</taxon>
        <taxon>Percolomonadidae</taxon>
        <taxon>Percolomonas</taxon>
    </lineage>
</organism>
<evidence type="ECO:0000313" key="8">
    <source>
        <dbReference type="EMBL" id="CAD9079571.1"/>
    </source>
</evidence>
<dbReference type="Gene3D" id="3.40.640.10">
    <property type="entry name" value="Type I PLP-dependent aspartate aminotransferase-like (Major domain)"/>
    <property type="match status" value="1"/>
</dbReference>
<dbReference type="InterPro" id="IPR015422">
    <property type="entry name" value="PyrdxlP-dep_Trfase_small"/>
</dbReference>
<dbReference type="Gene3D" id="3.90.1150.10">
    <property type="entry name" value="Aspartate Aminotransferase, domain 1"/>
    <property type="match status" value="1"/>
</dbReference>
<dbReference type="PANTHER" id="PTHR11999">
    <property type="entry name" value="GROUP II PYRIDOXAL-5-PHOSPHATE DECARBOXYLASE"/>
    <property type="match status" value="1"/>
</dbReference>
<comment type="cofactor">
    <cofactor evidence="1 6 7">
        <name>pyridoxal 5'-phosphate</name>
        <dbReference type="ChEBI" id="CHEBI:597326"/>
    </cofactor>
</comment>
<dbReference type="Pfam" id="PF00282">
    <property type="entry name" value="Pyridoxal_deC"/>
    <property type="match status" value="1"/>
</dbReference>
<dbReference type="GO" id="GO:0016831">
    <property type="term" value="F:carboxy-lyase activity"/>
    <property type="evidence" value="ECO:0007669"/>
    <property type="project" value="UniProtKB-KW"/>
</dbReference>
<keyword evidence="5 7" id="KW-0456">Lyase</keyword>
<dbReference type="Gene3D" id="1.20.1340.10">
    <property type="entry name" value="dopa decarboxylase, N-terminal domain"/>
    <property type="match status" value="1"/>
</dbReference>
<protein>
    <recommendedName>
        <fullName evidence="9">Aromatic-L-amino-acid decarboxylase</fullName>
    </recommendedName>
</protein>
<evidence type="ECO:0000256" key="4">
    <source>
        <dbReference type="ARBA" id="ARBA00022898"/>
    </source>
</evidence>
<dbReference type="InterPro" id="IPR021115">
    <property type="entry name" value="Pyridoxal-P_BS"/>
</dbReference>
<evidence type="ECO:0000256" key="5">
    <source>
        <dbReference type="ARBA" id="ARBA00023239"/>
    </source>
</evidence>
<name>A0A7S1KNQ6_9EUKA</name>